<feature type="region of interest" description="Disordered" evidence="21">
    <location>
        <begin position="467"/>
        <end position="489"/>
    </location>
</feature>
<organism evidence="27">
    <name type="scientific">Castor canadensis</name>
    <name type="common">American beaver</name>
    <dbReference type="NCBI Taxonomy" id="51338"/>
    <lineage>
        <taxon>Eukaryota</taxon>
        <taxon>Metazoa</taxon>
        <taxon>Chordata</taxon>
        <taxon>Craniata</taxon>
        <taxon>Vertebrata</taxon>
        <taxon>Euteleostomi</taxon>
        <taxon>Mammalia</taxon>
        <taxon>Eutheria</taxon>
        <taxon>Euarchontoglires</taxon>
        <taxon>Glires</taxon>
        <taxon>Rodentia</taxon>
        <taxon>Castorimorpha</taxon>
        <taxon>Castoridae</taxon>
        <taxon>Castor</taxon>
    </lineage>
</organism>
<dbReference type="RefSeq" id="XP_020026605.1">
    <property type="nucleotide sequence ID" value="XM_020171016.2"/>
</dbReference>
<sequence>MAFLRWLTPGFLLAVLVVTATVAQPARLLSLLTSGQGALDREALGGLLNTLADRVHCTYGPCGKCLTVEDVLALGRPDKSGLALGVVLESRYIAHLSAAAALYLSNPEGTCADIQAGHLASRTDHFLALLEGREAMTLGLSQLLQKIEAQAASQPTVEETCVDVPQLLEEAEQAGAPDSPGPVLAALLDHIRSGSCFNALPSPQYFVDFVFKNHSSETSNITLAELEALMQRLGIGGEDHSDHSDHSDPGDLGREANHQDPVPLATSNSNSSVWDMVCLSARDVMAVYGLSEQDGVSPQAWAQLSPALLQQQLSGACNPRHSSPTQDQLSQAERYLYGTLATLLICLCAVFGLLLLTCTSCSTATHYIMQAFLSMAVGALTGDALLHLTPKVLGLHTHSGEGHTHEEAGLGLQSTWRLLAVLGGLYFFFLFESLFNLLLPRDQDPAKDGPCSHSGHSHGVSLQLAPSELRQPKQPQEGSRADLVAEESPELLNPKSRTLSPELRLLPYLITLGDAVHNFADGLAVGAAFASSWKTGLATSLAVFCHELPHELGDFAALLHAGLTVRRALLLNLASALTAFAGLYVALAVGVGEESEAWILAVATGLFLYVALCDMLPAMLNVRDRRPWLLFLLHNVGLLGGWTVLLLLSLYEDSITF</sequence>
<reference evidence="27" key="1">
    <citation type="submission" date="2025-08" db="UniProtKB">
        <authorList>
            <consortium name="RefSeq"/>
        </authorList>
    </citation>
    <scope>IDENTIFICATION</scope>
    <source>
        <tissue evidence="27">Leukocyte</tissue>
    </source>
</reference>
<evidence type="ECO:0000313" key="26">
    <source>
        <dbReference type="Proteomes" id="UP001732720"/>
    </source>
</evidence>
<evidence type="ECO:0000256" key="23">
    <source>
        <dbReference type="SAM" id="SignalP"/>
    </source>
</evidence>
<feature type="signal peptide" evidence="23">
    <location>
        <begin position="1"/>
        <end position="23"/>
    </location>
</feature>
<evidence type="ECO:0000256" key="17">
    <source>
        <dbReference type="ARBA" id="ARBA00039394"/>
    </source>
</evidence>
<dbReference type="KEGG" id="ccan:109691186"/>
<evidence type="ECO:0000256" key="8">
    <source>
        <dbReference type="ARBA" id="ARBA00022729"/>
    </source>
</evidence>
<accession>A0A8B7V735</accession>
<evidence type="ECO:0000256" key="6">
    <source>
        <dbReference type="ARBA" id="ARBA00022692"/>
    </source>
</evidence>
<evidence type="ECO:0000256" key="19">
    <source>
        <dbReference type="ARBA" id="ARBA00042777"/>
    </source>
</evidence>
<keyword evidence="8 23" id="KW-0732">Signal</keyword>
<evidence type="ECO:0000259" key="24">
    <source>
        <dbReference type="Pfam" id="PF18292"/>
    </source>
</evidence>
<evidence type="ECO:0000256" key="15">
    <source>
        <dbReference type="ARBA" id="ARBA00023136"/>
    </source>
</evidence>
<dbReference type="InterPro" id="IPR049406">
    <property type="entry name" value="ZIP4_12_EF-hand"/>
</dbReference>
<dbReference type="GO" id="GO:0030003">
    <property type="term" value="P:intracellular monoatomic cation homeostasis"/>
    <property type="evidence" value="ECO:0007669"/>
    <property type="project" value="TreeGrafter"/>
</dbReference>
<keyword evidence="5" id="KW-1003">Cell membrane</keyword>
<feature type="chain" id="PRO_5034159027" description="Zinc transporter ZIP4" evidence="23">
    <location>
        <begin position="24"/>
        <end position="657"/>
    </location>
</feature>
<keyword evidence="12" id="KW-0864">Zinc transport</keyword>
<evidence type="ECO:0000256" key="10">
    <source>
        <dbReference type="ARBA" id="ARBA00022833"/>
    </source>
</evidence>
<dbReference type="AlphaFoldDB" id="A0A8B7V735"/>
<dbReference type="GO" id="GO:0140410">
    <property type="term" value="F:monoatomic cation:bicarbonate symporter activity"/>
    <property type="evidence" value="ECO:0007669"/>
    <property type="project" value="TreeGrafter"/>
</dbReference>
<dbReference type="GO" id="GO:0055038">
    <property type="term" value="C:recycling endosome membrane"/>
    <property type="evidence" value="ECO:0007669"/>
    <property type="project" value="UniProtKB-SubCell"/>
</dbReference>
<keyword evidence="9" id="KW-0967">Endosome</keyword>
<dbReference type="OrthoDB" id="200954at2759"/>
<dbReference type="GeneID" id="109691186"/>
<evidence type="ECO:0000256" key="12">
    <source>
        <dbReference type="ARBA" id="ARBA00022906"/>
    </source>
</evidence>
<keyword evidence="6 22" id="KW-0812">Transmembrane</keyword>
<evidence type="ECO:0000256" key="1">
    <source>
        <dbReference type="ARBA" id="ARBA00004195"/>
    </source>
</evidence>
<name>A0A8B7V735_CASCN</name>
<proteinExistence type="inferred from homology"/>
<evidence type="ECO:0000313" key="27">
    <source>
        <dbReference type="RefSeq" id="XP_020026605.1"/>
    </source>
</evidence>
<dbReference type="GO" id="GO:0016324">
    <property type="term" value="C:apical plasma membrane"/>
    <property type="evidence" value="ECO:0007669"/>
    <property type="project" value="UniProtKB-SubCell"/>
</dbReference>
<dbReference type="PANTHER" id="PTHR12191:SF21">
    <property type="entry name" value="ZINC TRANSPORTER ZIP4"/>
    <property type="match status" value="1"/>
</dbReference>
<keyword evidence="10" id="KW-0862">Zinc</keyword>
<dbReference type="CTD" id="55630"/>
<feature type="domain" description="Zinc transporter ZIP4/12 EF-hand" evidence="25">
    <location>
        <begin position="203"/>
        <end position="316"/>
    </location>
</feature>
<feature type="transmembrane region" description="Helical" evidence="22">
    <location>
        <begin position="569"/>
        <end position="591"/>
    </location>
</feature>
<dbReference type="GO" id="GO:0071578">
    <property type="term" value="P:zinc ion import across plasma membrane"/>
    <property type="evidence" value="ECO:0007669"/>
    <property type="project" value="TreeGrafter"/>
</dbReference>
<evidence type="ECO:0000256" key="11">
    <source>
        <dbReference type="ARBA" id="ARBA00022843"/>
    </source>
</evidence>
<dbReference type="Pfam" id="PF18292">
    <property type="entry name" value="ZIP4_domain"/>
    <property type="match status" value="1"/>
</dbReference>
<dbReference type="GO" id="GO:0005385">
    <property type="term" value="F:zinc ion transmembrane transporter activity"/>
    <property type="evidence" value="ECO:0007669"/>
    <property type="project" value="TreeGrafter"/>
</dbReference>
<evidence type="ECO:0000259" key="25">
    <source>
        <dbReference type="Pfam" id="PF21116"/>
    </source>
</evidence>
<evidence type="ECO:0000256" key="7">
    <source>
        <dbReference type="ARBA" id="ARBA00022723"/>
    </source>
</evidence>
<protein>
    <recommendedName>
        <fullName evidence="17">Zinc transporter ZIP4</fullName>
    </recommendedName>
    <alternativeName>
        <fullName evidence="19">Solute carrier family 39 member 4</fullName>
    </alternativeName>
    <alternativeName>
        <fullName evidence="18">Zrt- and Irt-like protein 4</fullName>
    </alternativeName>
</protein>
<comment type="subcellular location">
    <subcellularLocation>
        <location evidence="2">Apical cell membrane</location>
        <topology evidence="2">Multi-pass membrane protein</topology>
    </subcellularLocation>
    <subcellularLocation>
        <location evidence="1">Recycling endosome membrane</location>
        <topology evidence="1">Multi-pass membrane protein</topology>
    </subcellularLocation>
</comment>
<dbReference type="PANTHER" id="PTHR12191">
    <property type="entry name" value="SOLUTE CARRIER FAMILY 39"/>
    <property type="match status" value="1"/>
</dbReference>
<dbReference type="Pfam" id="PF21116">
    <property type="entry name" value="EF-hand_Zip"/>
    <property type="match status" value="1"/>
</dbReference>
<feature type="domain" description="Zinc transporter ZIP4 N-terminal" evidence="24">
    <location>
        <begin position="47"/>
        <end position="197"/>
    </location>
</feature>
<feature type="transmembrane region" description="Helical" evidence="22">
    <location>
        <begin position="628"/>
        <end position="651"/>
    </location>
</feature>
<evidence type="ECO:0000256" key="16">
    <source>
        <dbReference type="ARBA" id="ARBA00034634"/>
    </source>
</evidence>
<keyword evidence="7" id="KW-0479">Metal-binding</keyword>
<keyword evidence="11" id="KW-0832">Ubl conjugation</keyword>
<evidence type="ECO:0000256" key="13">
    <source>
        <dbReference type="ARBA" id="ARBA00022989"/>
    </source>
</evidence>
<feature type="compositionally biased region" description="Basic and acidic residues" evidence="21">
    <location>
        <begin position="237"/>
        <end position="258"/>
    </location>
</feature>
<dbReference type="GO" id="GO:0046872">
    <property type="term" value="F:metal ion binding"/>
    <property type="evidence" value="ECO:0007669"/>
    <property type="project" value="UniProtKB-KW"/>
</dbReference>
<comment type="catalytic activity">
    <reaction evidence="16">
        <text>Zn(2+)(in) = Zn(2+)(out)</text>
        <dbReference type="Rhea" id="RHEA:29351"/>
        <dbReference type="ChEBI" id="CHEBI:29105"/>
    </reaction>
</comment>
<dbReference type="RefSeq" id="XP_020026605.1">
    <property type="nucleotide sequence ID" value="XM_020171016.1"/>
</dbReference>
<evidence type="ECO:0000256" key="5">
    <source>
        <dbReference type="ARBA" id="ARBA00022475"/>
    </source>
</evidence>
<feature type="transmembrane region" description="Helical" evidence="22">
    <location>
        <begin position="418"/>
        <end position="439"/>
    </location>
</feature>
<dbReference type="Proteomes" id="UP001732720">
    <property type="component" value="Chromosome 3"/>
</dbReference>
<comment type="similarity">
    <text evidence="3">Belongs to the ZIP transporter (TC 2.A.5) family.</text>
</comment>
<evidence type="ECO:0000256" key="20">
    <source>
        <dbReference type="ARBA" id="ARBA00055808"/>
    </source>
</evidence>
<comment type="function">
    <text evidence="20">Selective transporter that mediates the uptake of Zn(2+). Plays an essential role for dietary zinc uptake from small intestine. The Zn(2+) uniporter activity is regulated by zinc availability. Also exhibits polyspecific binding and transport of Cu(2+), Cd(2+) and possibly Ni(2+) but at higher concentrations.</text>
</comment>
<dbReference type="InterPro" id="IPR050799">
    <property type="entry name" value="ZIP_Transporter"/>
</dbReference>
<keyword evidence="15 22" id="KW-0472">Membrane</keyword>
<dbReference type="InterPro" id="IPR041137">
    <property type="entry name" value="ZIP4_N"/>
</dbReference>
<keyword evidence="26" id="KW-1185">Reference proteome</keyword>
<feature type="transmembrane region" description="Helical" evidence="22">
    <location>
        <begin position="597"/>
        <end position="616"/>
    </location>
</feature>
<keyword evidence="4" id="KW-0813">Transport</keyword>
<feature type="transmembrane region" description="Helical" evidence="22">
    <location>
        <begin position="335"/>
        <end position="356"/>
    </location>
</feature>
<keyword evidence="14" id="KW-0406">Ion transport</keyword>
<evidence type="ECO:0000256" key="21">
    <source>
        <dbReference type="SAM" id="MobiDB-lite"/>
    </source>
</evidence>
<dbReference type="Pfam" id="PF02535">
    <property type="entry name" value="Zip"/>
    <property type="match status" value="1"/>
</dbReference>
<keyword evidence="13 22" id="KW-1133">Transmembrane helix</keyword>
<dbReference type="InterPro" id="IPR003689">
    <property type="entry name" value="ZIP"/>
</dbReference>
<feature type="region of interest" description="Disordered" evidence="21">
    <location>
        <begin position="236"/>
        <end position="268"/>
    </location>
</feature>
<evidence type="ECO:0000256" key="14">
    <source>
        <dbReference type="ARBA" id="ARBA00023065"/>
    </source>
</evidence>
<evidence type="ECO:0000256" key="18">
    <source>
        <dbReference type="ARBA" id="ARBA00041703"/>
    </source>
</evidence>
<evidence type="ECO:0000256" key="4">
    <source>
        <dbReference type="ARBA" id="ARBA00022448"/>
    </source>
</evidence>
<evidence type="ECO:0000256" key="2">
    <source>
        <dbReference type="ARBA" id="ARBA00004424"/>
    </source>
</evidence>
<gene>
    <name evidence="27" type="primary">Slc39a4</name>
</gene>
<evidence type="ECO:0000256" key="22">
    <source>
        <dbReference type="SAM" id="Phobius"/>
    </source>
</evidence>
<evidence type="ECO:0000256" key="3">
    <source>
        <dbReference type="ARBA" id="ARBA00006939"/>
    </source>
</evidence>
<evidence type="ECO:0000256" key="9">
    <source>
        <dbReference type="ARBA" id="ARBA00022753"/>
    </source>
</evidence>
<feature type="transmembrane region" description="Helical" evidence="22">
    <location>
        <begin position="368"/>
        <end position="388"/>
    </location>
</feature>